<dbReference type="InterPro" id="IPR029035">
    <property type="entry name" value="DHS-like_NAD/FAD-binding_dom"/>
</dbReference>
<evidence type="ECO:0000256" key="2">
    <source>
        <dbReference type="ARBA" id="ARBA00011355"/>
    </source>
</evidence>
<dbReference type="RefSeq" id="WP_021796319.1">
    <property type="nucleotide sequence ID" value="NZ_ACVN02000030.1"/>
</dbReference>
<feature type="domain" description="Electron transfer flavoprotein alpha/beta-subunit N-terminal" evidence="8">
    <location>
        <begin position="38"/>
        <end position="134"/>
    </location>
</feature>
<comment type="cofactor">
    <cofactor evidence="6">
        <name>FAD</name>
        <dbReference type="ChEBI" id="CHEBI:57692"/>
    </cofactor>
    <text evidence="6">Binds 1 FAD per dimer.</text>
</comment>
<dbReference type="EMBL" id="ACVN02000030">
    <property type="protein sequence ID" value="ERK62440.1"/>
    <property type="molecule type" value="Genomic_DNA"/>
</dbReference>
<comment type="similarity">
    <text evidence="1">Belongs to the ETF alpha-subunit/FixB family.</text>
</comment>
<dbReference type="InterPro" id="IPR001308">
    <property type="entry name" value="ETF_a/FixB"/>
</dbReference>
<dbReference type="InterPro" id="IPR014731">
    <property type="entry name" value="ETF_asu_C"/>
</dbReference>
<comment type="function">
    <text evidence="5">The electron transfer flavoprotein serves as a specific electron acceptor for other dehydrogenases. It transfers the electrons to the main respiratory chain via ETF-ubiquinone oxidoreductase (ETF dehydrogenase).</text>
</comment>
<dbReference type="GO" id="GO:0050660">
    <property type="term" value="F:flavin adenine dinucleotide binding"/>
    <property type="evidence" value="ECO:0007669"/>
    <property type="project" value="InterPro"/>
</dbReference>
<dbReference type="InterPro" id="IPR014730">
    <property type="entry name" value="ETF_a/b_N"/>
</dbReference>
<keyword evidence="10" id="KW-1185">Reference proteome</keyword>
<comment type="subunit">
    <text evidence="2">Heterodimer of an alpha and a beta subunit.</text>
</comment>
<dbReference type="Proteomes" id="UP000017052">
    <property type="component" value="Unassembled WGS sequence"/>
</dbReference>
<feature type="binding site" evidence="6">
    <location>
        <begin position="205"/>
        <end position="206"/>
    </location>
    <ligand>
        <name>FAD</name>
        <dbReference type="ChEBI" id="CHEBI:57692"/>
    </ligand>
</feature>
<keyword evidence="3" id="KW-0813">Transport</keyword>
<evidence type="ECO:0000259" key="7">
    <source>
        <dbReference type="Pfam" id="PF00766"/>
    </source>
</evidence>
<dbReference type="Pfam" id="PF01012">
    <property type="entry name" value="ETF"/>
    <property type="match status" value="1"/>
</dbReference>
<evidence type="ECO:0000313" key="10">
    <source>
        <dbReference type="Proteomes" id="UP000017052"/>
    </source>
</evidence>
<dbReference type="PANTHER" id="PTHR43153">
    <property type="entry name" value="ELECTRON TRANSFER FLAVOPROTEIN ALPHA"/>
    <property type="match status" value="1"/>
</dbReference>
<reference evidence="9" key="1">
    <citation type="submission" date="2013-08" db="EMBL/GenBank/DDBJ databases">
        <authorList>
            <person name="Durkin A.S."/>
            <person name="Haft D.R."/>
            <person name="McCorrison J."/>
            <person name="Torralba M."/>
            <person name="Gillis M."/>
            <person name="Haft D.H."/>
            <person name="Methe B."/>
            <person name="Sutton G."/>
            <person name="Nelson K.E."/>
        </authorList>
    </citation>
    <scope>NUCLEOTIDE SEQUENCE [LARGE SCALE GENOMIC DNA]</scope>
    <source>
        <strain evidence="9">F0233</strain>
    </source>
</reference>
<gene>
    <name evidence="9" type="ORF">HMPREF0682_2933</name>
</gene>
<evidence type="ECO:0000259" key="8">
    <source>
        <dbReference type="Pfam" id="PF01012"/>
    </source>
</evidence>
<organism evidence="9 10">
    <name type="scientific">Propionibacterium acidifaciens F0233</name>
    <dbReference type="NCBI Taxonomy" id="553198"/>
    <lineage>
        <taxon>Bacteria</taxon>
        <taxon>Bacillati</taxon>
        <taxon>Actinomycetota</taxon>
        <taxon>Actinomycetes</taxon>
        <taxon>Propionibacteriales</taxon>
        <taxon>Propionibacteriaceae</taxon>
        <taxon>Propionibacterium</taxon>
    </lineage>
</organism>
<evidence type="ECO:0000256" key="6">
    <source>
        <dbReference type="PIRSR" id="PIRSR000089-1"/>
    </source>
</evidence>
<evidence type="ECO:0000256" key="1">
    <source>
        <dbReference type="ARBA" id="ARBA00005817"/>
    </source>
</evidence>
<dbReference type="SUPFAM" id="SSF52402">
    <property type="entry name" value="Adenine nucleotide alpha hydrolases-like"/>
    <property type="match status" value="1"/>
</dbReference>
<protein>
    <submittedName>
        <fullName evidence="9">Electron transfer flavoprotein FAD-binding domain protein</fullName>
    </submittedName>
</protein>
<evidence type="ECO:0000256" key="4">
    <source>
        <dbReference type="ARBA" id="ARBA00022630"/>
    </source>
</evidence>
<dbReference type="PIRSF" id="PIRSF000089">
    <property type="entry name" value="Electra_flavoP_a"/>
    <property type="match status" value="1"/>
</dbReference>
<name>U2QHU1_9ACTN</name>
<keyword evidence="6" id="KW-0274">FAD</keyword>
<dbReference type="GeneID" id="95361099"/>
<evidence type="ECO:0000256" key="5">
    <source>
        <dbReference type="ARBA" id="ARBA00025649"/>
    </source>
</evidence>
<proteinExistence type="inferred from homology"/>
<sequence>MTTWIITTSNQIAGLVAMADRLGSPVTIVGVGIDVLPAADRVLTVPLTEGLPAEAAAPVVCAAVEARPGDAVLVPDRAGERVLAGALAARLGAPVLTGVVAVADGLFEIDRFGGIARERIRTDRPAVLVLPGGAELPGEQAAEPFDESAEPFAARITAETSDAEAGTDLSSAKRIVAVGRGFRAEADLGLARDLAASLDAELACSRPVAEGVGWLPKDSYVGVSGQTVKPDLYVAVGVSGQLQHMAGVREARTIVAINNDEHAPIFAHADYGVVGDLYEVLPALVTALGRGRDRGRDTR</sequence>
<keyword evidence="4" id="KW-0285">Flavoprotein</keyword>
<dbReference type="InterPro" id="IPR014729">
    <property type="entry name" value="Rossmann-like_a/b/a_fold"/>
</dbReference>
<dbReference type="Gene3D" id="3.40.50.620">
    <property type="entry name" value="HUPs"/>
    <property type="match status" value="1"/>
</dbReference>
<dbReference type="OrthoDB" id="9770286at2"/>
<dbReference type="PANTHER" id="PTHR43153:SF1">
    <property type="entry name" value="ELECTRON TRANSFER FLAVOPROTEIN SUBUNIT ALPHA, MITOCHONDRIAL"/>
    <property type="match status" value="1"/>
</dbReference>
<feature type="domain" description="Electron transfer flavoprotein alpha subunit C-terminal" evidence="7">
    <location>
        <begin position="168"/>
        <end position="249"/>
    </location>
</feature>
<dbReference type="Gene3D" id="3.40.50.1220">
    <property type="entry name" value="TPP-binding domain"/>
    <property type="match status" value="1"/>
</dbReference>
<dbReference type="Pfam" id="PF00766">
    <property type="entry name" value="ETF_alpha"/>
    <property type="match status" value="1"/>
</dbReference>
<dbReference type="GO" id="GO:0009055">
    <property type="term" value="F:electron transfer activity"/>
    <property type="evidence" value="ECO:0007669"/>
    <property type="project" value="InterPro"/>
</dbReference>
<dbReference type="FunFam" id="3.40.50.1220:FF:000004">
    <property type="entry name" value="Electron transfer flavoprotein"/>
    <property type="match status" value="1"/>
</dbReference>
<feature type="binding site" evidence="6">
    <location>
        <position position="258"/>
    </location>
    <ligand>
        <name>FAD</name>
        <dbReference type="ChEBI" id="CHEBI:57692"/>
    </ligand>
</feature>
<accession>U2QHU1</accession>
<feature type="binding site" evidence="6">
    <location>
        <begin position="237"/>
        <end position="244"/>
    </location>
    <ligand>
        <name>FAD</name>
        <dbReference type="ChEBI" id="CHEBI:57692"/>
    </ligand>
</feature>
<dbReference type="SUPFAM" id="SSF52467">
    <property type="entry name" value="DHS-like NAD/FAD-binding domain"/>
    <property type="match status" value="1"/>
</dbReference>
<feature type="binding site" evidence="6">
    <location>
        <position position="180"/>
    </location>
    <ligand>
        <name>FAD</name>
        <dbReference type="ChEBI" id="CHEBI:57692"/>
    </ligand>
</feature>
<dbReference type="AlphaFoldDB" id="U2QHU1"/>
<dbReference type="GO" id="GO:0033539">
    <property type="term" value="P:fatty acid beta-oxidation using acyl-CoA dehydrogenase"/>
    <property type="evidence" value="ECO:0007669"/>
    <property type="project" value="TreeGrafter"/>
</dbReference>
<evidence type="ECO:0000256" key="3">
    <source>
        <dbReference type="ARBA" id="ARBA00022448"/>
    </source>
</evidence>
<evidence type="ECO:0000313" key="9">
    <source>
        <dbReference type="EMBL" id="ERK62440.1"/>
    </source>
</evidence>
<comment type="caution">
    <text evidence="9">The sequence shown here is derived from an EMBL/GenBank/DDBJ whole genome shotgun (WGS) entry which is preliminary data.</text>
</comment>